<keyword evidence="2" id="KW-1185">Reference proteome</keyword>
<proteinExistence type="predicted"/>
<organism evidence="1 2">
    <name type="scientific">Nitrospira lenta</name>
    <dbReference type="NCBI Taxonomy" id="1436998"/>
    <lineage>
        <taxon>Bacteria</taxon>
        <taxon>Pseudomonadati</taxon>
        <taxon>Nitrospirota</taxon>
        <taxon>Nitrospiria</taxon>
        <taxon>Nitrospirales</taxon>
        <taxon>Nitrospiraceae</taxon>
        <taxon>Nitrospira</taxon>
    </lineage>
</organism>
<reference evidence="2" key="1">
    <citation type="submission" date="2018-04" db="EMBL/GenBank/DDBJ databases">
        <authorList>
            <person name="Lucker S."/>
            <person name="Sakoula D."/>
        </authorList>
    </citation>
    <scope>NUCLEOTIDE SEQUENCE [LARGE SCALE GENOMIC DNA]</scope>
</reference>
<gene>
    <name evidence="1" type="ORF">NITLEN_10332</name>
</gene>
<dbReference type="AlphaFoldDB" id="A0A330L8I7"/>
<dbReference type="InParanoid" id="A0A330L8I7"/>
<evidence type="ECO:0000313" key="2">
    <source>
        <dbReference type="Proteomes" id="UP000248168"/>
    </source>
</evidence>
<dbReference type="EMBL" id="OUNR01000001">
    <property type="protein sequence ID" value="SPP63246.1"/>
    <property type="molecule type" value="Genomic_DNA"/>
</dbReference>
<dbReference type="Proteomes" id="UP000248168">
    <property type="component" value="Unassembled WGS sequence"/>
</dbReference>
<evidence type="ECO:0000313" key="1">
    <source>
        <dbReference type="EMBL" id="SPP63246.1"/>
    </source>
</evidence>
<accession>A0A330L8I7</accession>
<protein>
    <submittedName>
        <fullName evidence="1">Uncharacterized protein</fullName>
    </submittedName>
</protein>
<sequence length="56" mass="6252">MTSAWRSAVQWSCQRLWSVGSYASSSVRAIEAGLFMPPAGSVRYLYRSIGVMTVHR</sequence>
<name>A0A330L8I7_9BACT</name>